<dbReference type="InterPro" id="IPR013784">
    <property type="entry name" value="Carb-bd-like_fold"/>
</dbReference>
<evidence type="ECO:0000313" key="2">
    <source>
        <dbReference type="Proteomes" id="UP000286746"/>
    </source>
</evidence>
<evidence type="ECO:0000313" key="1">
    <source>
        <dbReference type="EMBL" id="GCD46345.1"/>
    </source>
</evidence>
<dbReference type="Gene3D" id="2.60.40.1120">
    <property type="entry name" value="Carboxypeptidase-like, regulatory domain"/>
    <property type="match status" value="1"/>
</dbReference>
<evidence type="ECO:0008006" key="3">
    <source>
        <dbReference type="Google" id="ProtNLM"/>
    </source>
</evidence>
<dbReference type="SUPFAM" id="SSF49452">
    <property type="entry name" value="Starch-binding domain-like"/>
    <property type="match status" value="1"/>
</dbReference>
<dbReference type="GO" id="GO:0030246">
    <property type="term" value="F:carbohydrate binding"/>
    <property type="evidence" value="ECO:0007669"/>
    <property type="project" value="InterPro"/>
</dbReference>
<reference evidence="1 2" key="1">
    <citation type="submission" date="2018-11" db="EMBL/GenBank/DDBJ databases">
        <title>Whole genome sequence of Streptomyces paromomycinus NBRC 15454(T).</title>
        <authorList>
            <person name="Komaki H."/>
            <person name="Tamura T."/>
        </authorList>
    </citation>
    <scope>NUCLEOTIDE SEQUENCE [LARGE SCALE GENOMIC DNA]</scope>
    <source>
        <strain evidence="1 2">NBRC 15454</strain>
    </source>
</reference>
<dbReference type="Proteomes" id="UP000286746">
    <property type="component" value="Unassembled WGS sequence"/>
</dbReference>
<comment type="caution">
    <text evidence="1">The sequence shown here is derived from an EMBL/GenBank/DDBJ whole genome shotgun (WGS) entry which is preliminary data.</text>
</comment>
<gene>
    <name evidence="1" type="ORF">GKJPGBOP_06094</name>
</gene>
<organism evidence="1 2">
    <name type="scientific">Streptomyces paromomycinus</name>
    <name type="common">Streptomyces rimosus subsp. paromomycinus</name>
    <dbReference type="NCBI Taxonomy" id="92743"/>
    <lineage>
        <taxon>Bacteria</taxon>
        <taxon>Bacillati</taxon>
        <taxon>Actinomycetota</taxon>
        <taxon>Actinomycetes</taxon>
        <taxon>Kitasatosporales</taxon>
        <taxon>Streptomycetaceae</taxon>
        <taxon>Streptomyces</taxon>
    </lineage>
</organism>
<name>A0A401WAE6_STREY</name>
<dbReference type="Pfam" id="PF13620">
    <property type="entry name" value="CarboxypepD_reg"/>
    <property type="match status" value="1"/>
</dbReference>
<dbReference type="AlphaFoldDB" id="A0A401WAE6"/>
<accession>A0A401WAE6</accession>
<keyword evidence="2" id="KW-1185">Reference proteome</keyword>
<dbReference type="RefSeq" id="WP_125056732.1">
    <property type="nucleotide sequence ID" value="NZ_BHZD01000001.1"/>
</dbReference>
<proteinExistence type="predicted"/>
<dbReference type="EMBL" id="BHZD01000001">
    <property type="protein sequence ID" value="GCD46345.1"/>
    <property type="molecule type" value="Genomic_DNA"/>
</dbReference>
<sequence length="87" mass="8669">MAVISGVVVDADGRPVPDARVYFAAGPGSFPDVAALTDDEGRFTLAAGTDGGYTVECRSERGGVSQVAGTAVTVRGGSAGPVEIRLA</sequence>
<protein>
    <recommendedName>
        <fullName evidence="3">Carboxypeptidase regulatory-like domain-containing protein</fullName>
    </recommendedName>
</protein>